<accession>A0AA42W3X3</accession>
<dbReference type="AlphaFoldDB" id="A0AA42W3X3"/>
<proteinExistence type="predicted"/>
<evidence type="ECO:0000313" key="1">
    <source>
        <dbReference type="EMBL" id="MDH2006847.1"/>
    </source>
</evidence>
<gene>
    <name evidence="1" type="ORF">N5J23_15055</name>
</gene>
<name>A0AA42W3X3_9BURK</name>
<sequence>MEQTASLSTSTVFTKEDDQRYQQLTGLYIDGKTDAAQDIEFQKLRQKKIASRAEREECIAQLVKEITEKNISFAELIQAGLQVPEIAELYSDSEILKTAKALGVTPSVKSAAVSQPKMGGKKREVKGYIKSINNPDEAGVWRAGPPSFFRDEGGLDAYDQGQSIDKWLVDPKDELSKIKLLKNLARKFAKEPNPEQLGDIAPEAYAK</sequence>
<organism evidence="1 2">
    <name type="scientific">Comamonas aquatica</name>
    <dbReference type="NCBI Taxonomy" id="225991"/>
    <lineage>
        <taxon>Bacteria</taxon>
        <taxon>Pseudomonadati</taxon>
        <taxon>Pseudomonadota</taxon>
        <taxon>Betaproteobacteria</taxon>
        <taxon>Burkholderiales</taxon>
        <taxon>Comamonadaceae</taxon>
        <taxon>Comamonas</taxon>
    </lineage>
</organism>
<dbReference type="EMBL" id="JAOCJW010000035">
    <property type="protein sequence ID" value="MDH2006847.1"/>
    <property type="molecule type" value="Genomic_DNA"/>
</dbReference>
<dbReference type="RefSeq" id="WP_279820324.1">
    <property type="nucleotide sequence ID" value="NZ_JAOCAZ010000069.1"/>
</dbReference>
<dbReference type="Proteomes" id="UP001161294">
    <property type="component" value="Unassembled WGS sequence"/>
</dbReference>
<comment type="caution">
    <text evidence="1">The sequence shown here is derived from an EMBL/GenBank/DDBJ whole genome shotgun (WGS) entry which is preliminary data.</text>
</comment>
<reference evidence="1" key="1">
    <citation type="submission" date="2022-09" db="EMBL/GenBank/DDBJ databases">
        <title>Intensive care unit water sources are persistently colonized with multi-drug resistant bacteria and are the site of extensive horizontal gene transfer of antibiotic resistance genes.</title>
        <authorList>
            <person name="Diorio-Toth L."/>
        </authorList>
    </citation>
    <scope>NUCLEOTIDE SEQUENCE</scope>
    <source>
        <strain evidence="1">GD03686</strain>
    </source>
</reference>
<evidence type="ECO:0000313" key="2">
    <source>
        <dbReference type="Proteomes" id="UP001161294"/>
    </source>
</evidence>
<protein>
    <submittedName>
        <fullName evidence="1">Uncharacterized protein</fullName>
    </submittedName>
</protein>